<evidence type="ECO:0000313" key="19">
    <source>
        <dbReference type="EMBL" id="KAK7104772.1"/>
    </source>
</evidence>
<dbReference type="GO" id="GO:0023052">
    <property type="term" value="P:signaling"/>
    <property type="evidence" value="ECO:0007669"/>
    <property type="project" value="UniProtKB-ARBA"/>
</dbReference>
<dbReference type="PROSITE" id="PS50948">
    <property type="entry name" value="PAN"/>
    <property type="match status" value="1"/>
</dbReference>
<dbReference type="FunFam" id="2.10.25.10:FF:000520">
    <property type="entry name" value="Predicted protein"/>
    <property type="match status" value="1"/>
</dbReference>
<dbReference type="InterPro" id="IPR001881">
    <property type="entry name" value="EGF-like_Ca-bd_dom"/>
</dbReference>
<evidence type="ECO:0000256" key="13">
    <source>
        <dbReference type="ARBA" id="ARBA00023157"/>
    </source>
</evidence>
<evidence type="ECO:0000256" key="10">
    <source>
        <dbReference type="ARBA" id="ARBA00022837"/>
    </source>
</evidence>
<keyword evidence="20" id="KW-1185">Reference proteome</keyword>
<feature type="domain" description="EGF-like" evidence="17">
    <location>
        <begin position="178"/>
        <end position="214"/>
    </location>
</feature>
<dbReference type="AlphaFoldDB" id="A0AAN9BG03"/>
<feature type="domain" description="EGF-like" evidence="17">
    <location>
        <begin position="216"/>
        <end position="251"/>
    </location>
</feature>
<dbReference type="CDD" id="cd00054">
    <property type="entry name" value="EGF_CA"/>
    <property type="match status" value="3"/>
</dbReference>
<feature type="signal peptide" evidence="16">
    <location>
        <begin position="1"/>
        <end position="25"/>
    </location>
</feature>
<dbReference type="GO" id="GO:0080090">
    <property type="term" value="P:regulation of primary metabolic process"/>
    <property type="evidence" value="ECO:0007669"/>
    <property type="project" value="UniProtKB-ARBA"/>
</dbReference>
<evidence type="ECO:0000313" key="20">
    <source>
        <dbReference type="Proteomes" id="UP001374579"/>
    </source>
</evidence>
<keyword evidence="10" id="KW-0106">Calcium</keyword>
<keyword evidence="14" id="KW-0325">Glycoprotein</keyword>
<dbReference type="PROSITE" id="PS50026">
    <property type="entry name" value="EGF_3"/>
    <property type="match status" value="3"/>
</dbReference>
<feature type="domain" description="EGF-like" evidence="17">
    <location>
        <begin position="140"/>
        <end position="176"/>
    </location>
</feature>
<feature type="disulfide bond" evidence="15">
    <location>
        <begin position="166"/>
        <end position="175"/>
    </location>
</feature>
<keyword evidence="13 15" id="KW-1015">Disulfide bond</keyword>
<dbReference type="GO" id="GO:0032991">
    <property type="term" value="C:protein-containing complex"/>
    <property type="evidence" value="ECO:0007669"/>
    <property type="project" value="TreeGrafter"/>
</dbReference>
<evidence type="ECO:0000256" key="11">
    <source>
        <dbReference type="ARBA" id="ARBA00022989"/>
    </source>
</evidence>
<keyword evidence="2" id="KW-0217">Developmental protein</keyword>
<keyword evidence="9" id="KW-0221">Differentiation</keyword>
<dbReference type="FunFam" id="2.10.25.10:FF:000391">
    <property type="entry name" value="Weary, isoform C"/>
    <property type="match status" value="1"/>
</dbReference>
<evidence type="ECO:0000256" key="5">
    <source>
        <dbReference type="ARBA" id="ARBA00022553"/>
    </source>
</evidence>
<dbReference type="GO" id="GO:0051093">
    <property type="term" value="P:negative regulation of developmental process"/>
    <property type="evidence" value="ECO:0007669"/>
    <property type="project" value="UniProtKB-ARBA"/>
</dbReference>
<dbReference type="Gene3D" id="3.50.4.10">
    <property type="entry name" value="Hepatocyte Growth Factor"/>
    <property type="match status" value="1"/>
</dbReference>
<sequence>MAVLPPWYKLCSLVVINVLFETGMSRSWGNSNPLEADDILKKHIFGNHHQCQRLCWYIELCERFSFYTKNLDDAHPHNCVLHAGEEKDDDLSDGWMQEKASGDYLPLEHECRNRTCGKQKVCVPGGIRVAKNVCNNLPSDVDECASSPCQNRGNCVDGDRTYTCNCLLGYIGDHCETDVHECASSPCQNGGTCVDGQRTYRCNCLLGYIGDHCETDIDECASNPCTSGQSCQDQVNGYTCCQPGYTGKNCTETWLNETCAADSDCTNHHNTKCYSGQCLCADGLFFSHTQATCEQDCAFTPNDAYLHYKHVDLYGENMHSAGSTDATACAPLCNERPTCRVFVVLHDNCWLKAFTAQDQPQSWINKTGLSTYQRTCP</sequence>
<evidence type="ECO:0000256" key="14">
    <source>
        <dbReference type="ARBA" id="ARBA00023180"/>
    </source>
</evidence>
<comment type="subcellular location">
    <subcellularLocation>
        <location evidence="1">Apical cell membrane</location>
        <topology evidence="1">Single-pass type I membrane protein</topology>
    </subcellularLocation>
</comment>
<keyword evidence="8" id="KW-0677">Repeat</keyword>
<dbReference type="GO" id="GO:0009967">
    <property type="term" value="P:positive regulation of signal transduction"/>
    <property type="evidence" value="ECO:0007669"/>
    <property type="project" value="UniProtKB-ARBA"/>
</dbReference>
<evidence type="ECO:0000259" key="18">
    <source>
        <dbReference type="PROSITE" id="PS50948"/>
    </source>
</evidence>
<reference evidence="19 20" key="1">
    <citation type="submission" date="2024-02" db="EMBL/GenBank/DDBJ databases">
        <title>Chromosome-scale genome assembly of the rough periwinkle Littorina saxatilis.</title>
        <authorList>
            <person name="De Jode A."/>
            <person name="Faria R."/>
            <person name="Formenti G."/>
            <person name="Sims Y."/>
            <person name="Smith T.P."/>
            <person name="Tracey A."/>
            <person name="Wood J.M.D."/>
            <person name="Zagrodzka Z.B."/>
            <person name="Johannesson K."/>
            <person name="Butlin R.K."/>
            <person name="Leder E.H."/>
        </authorList>
    </citation>
    <scope>NUCLEOTIDE SEQUENCE [LARGE SCALE GENOMIC DNA]</scope>
    <source>
        <strain evidence="19">Snail1</strain>
        <tissue evidence="19">Muscle</tissue>
    </source>
</reference>
<comment type="caution">
    <text evidence="15">Lacks conserved residue(s) required for the propagation of feature annotation.</text>
</comment>
<dbReference type="InterPro" id="IPR051022">
    <property type="entry name" value="Notch_Cell-Fate_Det"/>
</dbReference>
<dbReference type="SMART" id="SM00181">
    <property type="entry name" value="EGF"/>
    <property type="match status" value="4"/>
</dbReference>
<dbReference type="GO" id="GO:0005509">
    <property type="term" value="F:calcium ion binding"/>
    <property type="evidence" value="ECO:0007669"/>
    <property type="project" value="InterPro"/>
</dbReference>
<feature type="disulfide bond" evidence="15">
    <location>
        <begin position="204"/>
        <end position="213"/>
    </location>
</feature>
<dbReference type="PROSITE" id="PS01186">
    <property type="entry name" value="EGF_2"/>
    <property type="match status" value="2"/>
</dbReference>
<evidence type="ECO:0000256" key="6">
    <source>
        <dbReference type="ARBA" id="ARBA00022692"/>
    </source>
</evidence>
<dbReference type="GO" id="GO:0051241">
    <property type="term" value="P:negative regulation of multicellular organismal process"/>
    <property type="evidence" value="ECO:0007669"/>
    <property type="project" value="UniProtKB-ARBA"/>
</dbReference>
<dbReference type="GO" id="GO:0003002">
    <property type="term" value="P:regionalization"/>
    <property type="evidence" value="ECO:0007669"/>
    <property type="project" value="UniProtKB-ARBA"/>
</dbReference>
<gene>
    <name evidence="19" type="ORF">V1264_019434</name>
</gene>
<organism evidence="19 20">
    <name type="scientific">Littorina saxatilis</name>
    <dbReference type="NCBI Taxonomy" id="31220"/>
    <lineage>
        <taxon>Eukaryota</taxon>
        <taxon>Metazoa</taxon>
        <taxon>Spiralia</taxon>
        <taxon>Lophotrochozoa</taxon>
        <taxon>Mollusca</taxon>
        <taxon>Gastropoda</taxon>
        <taxon>Caenogastropoda</taxon>
        <taxon>Littorinimorpha</taxon>
        <taxon>Littorinoidea</taxon>
        <taxon>Littorinidae</taxon>
        <taxon>Littorina</taxon>
    </lineage>
</organism>
<dbReference type="InterPro" id="IPR000152">
    <property type="entry name" value="EGF-type_Asp/Asn_hydroxyl_site"/>
</dbReference>
<accession>A0AAN9BG03</accession>
<feature type="disulfide bond" evidence="15">
    <location>
        <begin position="241"/>
        <end position="250"/>
    </location>
</feature>
<keyword evidence="12" id="KW-0472">Membrane</keyword>
<dbReference type="GO" id="GO:0030182">
    <property type="term" value="P:neuron differentiation"/>
    <property type="evidence" value="ECO:0007669"/>
    <property type="project" value="UniProtKB-ARBA"/>
</dbReference>
<dbReference type="Proteomes" id="UP001374579">
    <property type="component" value="Unassembled WGS sequence"/>
</dbReference>
<evidence type="ECO:0000256" key="4">
    <source>
        <dbReference type="ARBA" id="ARBA00022536"/>
    </source>
</evidence>
<dbReference type="PANTHER" id="PTHR24049:SF22">
    <property type="entry name" value="DROSOPHILA CRUMBS HOMOLOG"/>
    <property type="match status" value="1"/>
</dbReference>
<feature type="chain" id="PRO_5043020619" evidence="16">
    <location>
        <begin position="26"/>
        <end position="377"/>
    </location>
</feature>
<dbReference type="GO" id="GO:0048592">
    <property type="term" value="P:eye morphogenesis"/>
    <property type="evidence" value="ECO:0007669"/>
    <property type="project" value="UniProtKB-ARBA"/>
</dbReference>
<keyword evidence="3" id="KW-1003">Cell membrane</keyword>
<evidence type="ECO:0000256" key="16">
    <source>
        <dbReference type="SAM" id="SignalP"/>
    </source>
</evidence>
<keyword evidence="11" id="KW-1133">Transmembrane helix</keyword>
<evidence type="ECO:0000256" key="15">
    <source>
        <dbReference type="PROSITE-ProRule" id="PRU00076"/>
    </source>
</evidence>
<dbReference type="GO" id="GO:0048468">
    <property type="term" value="P:cell development"/>
    <property type="evidence" value="ECO:0007669"/>
    <property type="project" value="UniProtKB-ARBA"/>
</dbReference>
<evidence type="ECO:0000256" key="7">
    <source>
        <dbReference type="ARBA" id="ARBA00022729"/>
    </source>
</evidence>
<evidence type="ECO:0000256" key="3">
    <source>
        <dbReference type="ARBA" id="ARBA00022475"/>
    </source>
</evidence>
<evidence type="ECO:0000256" key="2">
    <source>
        <dbReference type="ARBA" id="ARBA00022473"/>
    </source>
</evidence>
<dbReference type="SMART" id="SM00179">
    <property type="entry name" value="EGF_CA"/>
    <property type="match status" value="3"/>
</dbReference>
<evidence type="ECO:0000256" key="12">
    <source>
        <dbReference type="ARBA" id="ARBA00023136"/>
    </source>
</evidence>
<dbReference type="GO" id="GO:0007157">
    <property type="term" value="P:heterophilic cell-cell adhesion via plasma membrane cell adhesion molecules"/>
    <property type="evidence" value="ECO:0007669"/>
    <property type="project" value="TreeGrafter"/>
</dbReference>
<dbReference type="FunFam" id="2.10.25.10:FF:000565">
    <property type="entry name" value="Predicted protein"/>
    <property type="match status" value="1"/>
</dbReference>
<dbReference type="SUPFAM" id="SSF57196">
    <property type="entry name" value="EGF/Laminin"/>
    <property type="match status" value="3"/>
</dbReference>
<dbReference type="InterPro" id="IPR018097">
    <property type="entry name" value="EGF_Ca-bd_CS"/>
</dbReference>
<dbReference type="Gene3D" id="2.10.25.10">
    <property type="entry name" value="Laminin"/>
    <property type="match status" value="3"/>
</dbReference>
<dbReference type="PROSITE" id="PS01187">
    <property type="entry name" value="EGF_CA"/>
    <property type="match status" value="1"/>
</dbReference>
<protein>
    <submittedName>
        <fullName evidence="19">Uncharacterized protein</fullName>
    </submittedName>
</protein>
<dbReference type="GO" id="GO:0008593">
    <property type="term" value="P:regulation of Notch signaling pathway"/>
    <property type="evidence" value="ECO:0007669"/>
    <property type="project" value="UniProtKB-ARBA"/>
</dbReference>
<evidence type="ECO:0000256" key="9">
    <source>
        <dbReference type="ARBA" id="ARBA00022782"/>
    </source>
</evidence>
<dbReference type="GO" id="GO:0045197">
    <property type="term" value="P:establishment or maintenance of epithelial cell apical/basal polarity"/>
    <property type="evidence" value="ECO:0007669"/>
    <property type="project" value="TreeGrafter"/>
</dbReference>
<evidence type="ECO:0000256" key="8">
    <source>
        <dbReference type="ARBA" id="ARBA00022737"/>
    </source>
</evidence>
<dbReference type="GO" id="GO:0007154">
    <property type="term" value="P:cell communication"/>
    <property type="evidence" value="ECO:0007669"/>
    <property type="project" value="UniProtKB-ARBA"/>
</dbReference>
<dbReference type="PANTHER" id="PTHR24049">
    <property type="entry name" value="CRUMBS FAMILY MEMBER"/>
    <property type="match status" value="1"/>
</dbReference>
<evidence type="ECO:0000256" key="1">
    <source>
        <dbReference type="ARBA" id="ARBA00004247"/>
    </source>
</evidence>
<dbReference type="GO" id="GO:0060255">
    <property type="term" value="P:regulation of macromolecule metabolic process"/>
    <property type="evidence" value="ECO:0007669"/>
    <property type="project" value="UniProtKB-ARBA"/>
</dbReference>
<dbReference type="InterPro" id="IPR003609">
    <property type="entry name" value="Pan_app"/>
</dbReference>
<dbReference type="PROSITE" id="PS00010">
    <property type="entry name" value="ASX_HYDROXYL"/>
    <property type="match status" value="2"/>
</dbReference>
<keyword evidence="6" id="KW-0812">Transmembrane</keyword>
<dbReference type="InterPro" id="IPR000742">
    <property type="entry name" value="EGF"/>
</dbReference>
<keyword evidence="5" id="KW-0597">Phosphoprotein</keyword>
<dbReference type="EMBL" id="JBAMIC010000008">
    <property type="protein sequence ID" value="KAK7104772.1"/>
    <property type="molecule type" value="Genomic_DNA"/>
</dbReference>
<dbReference type="SUPFAM" id="SSF57414">
    <property type="entry name" value="Hairpin loop containing domain-like"/>
    <property type="match status" value="1"/>
</dbReference>
<dbReference type="PRINTS" id="PR00010">
    <property type="entry name" value="EGFBLOOD"/>
</dbReference>
<name>A0AAN9BG03_9CAEN</name>
<feature type="domain" description="Apple" evidence="18">
    <location>
        <begin position="293"/>
        <end position="376"/>
    </location>
</feature>
<keyword evidence="7 16" id="KW-0732">Signal</keyword>
<keyword evidence="4 15" id="KW-0245">EGF-like domain</keyword>
<comment type="caution">
    <text evidence="19">The sequence shown here is derived from an EMBL/GenBank/DDBJ whole genome shotgun (WGS) entry which is preliminary data.</text>
</comment>
<proteinExistence type="predicted"/>
<dbReference type="PROSITE" id="PS00022">
    <property type="entry name" value="EGF_1"/>
    <property type="match status" value="2"/>
</dbReference>
<dbReference type="Pfam" id="PF00008">
    <property type="entry name" value="EGF"/>
    <property type="match status" value="2"/>
</dbReference>
<dbReference type="GO" id="GO:0016324">
    <property type="term" value="C:apical plasma membrane"/>
    <property type="evidence" value="ECO:0007669"/>
    <property type="project" value="UniProtKB-SubCell"/>
</dbReference>
<evidence type="ECO:0000259" key="17">
    <source>
        <dbReference type="PROSITE" id="PS50026"/>
    </source>
</evidence>